<keyword evidence="3" id="KW-0158">Chromosome</keyword>
<evidence type="ECO:0000256" key="6">
    <source>
        <dbReference type="ARBA" id="ARBA00023328"/>
    </source>
</evidence>
<gene>
    <name evidence="11" type="ORF">BON22_3951</name>
    <name evidence="10" type="ORF">CYFA0S_14e01794g</name>
</gene>
<evidence type="ECO:0000313" key="10">
    <source>
        <dbReference type="EMBL" id="CDR44297.1"/>
    </source>
</evidence>
<reference evidence="11" key="3">
    <citation type="submission" date="2017-01" db="EMBL/GenBank/DDBJ databases">
        <authorList>
            <person name="Mah S.A."/>
            <person name="Swanson W.J."/>
            <person name="Moy G.W."/>
            <person name="Vacquier V.D."/>
        </authorList>
    </citation>
    <scope>NUCLEOTIDE SEQUENCE [LARGE SCALE GENOMIC DNA]</scope>
    <source>
        <strain evidence="11">65</strain>
    </source>
</reference>
<dbReference type="VEuPathDB" id="FungiDB:BON22_3951"/>
<evidence type="ECO:0000256" key="3">
    <source>
        <dbReference type="ARBA" id="ARBA00022454"/>
    </source>
</evidence>
<evidence type="ECO:0000313" key="11">
    <source>
        <dbReference type="EMBL" id="ONH66188.1"/>
    </source>
</evidence>
<feature type="domain" description="Centromere protein H C-terminal" evidence="9">
    <location>
        <begin position="54"/>
        <end position="246"/>
    </location>
</feature>
<dbReference type="EMBL" id="LK052899">
    <property type="protein sequence ID" value="CDR44297.1"/>
    <property type="molecule type" value="Genomic_DNA"/>
</dbReference>
<dbReference type="Proteomes" id="UP000189513">
    <property type="component" value="Unassembled WGS sequence"/>
</dbReference>
<dbReference type="OrthoDB" id="2274804at2759"/>
<dbReference type="EMBL" id="MPUK01000008">
    <property type="protein sequence ID" value="ONH66188.1"/>
    <property type="molecule type" value="Genomic_DNA"/>
</dbReference>
<evidence type="ECO:0000256" key="2">
    <source>
        <dbReference type="ARBA" id="ARBA00004629"/>
    </source>
</evidence>
<comment type="similarity">
    <text evidence="7">Belongs to the CENP-H/MCM16 family.</text>
</comment>
<accession>A0A061B2X5</accession>
<dbReference type="InterPro" id="IPR008426">
    <property type="entry name" value="CENP-H_C"/>
</dbReference>
<evidence type="ECO:0000313" key="12">
    <source>
        <dbReference type="Proteomes" id="UP000189513"/>
    </source>
</evidence>
<proteinExistence type="inferred from homology"/>
<keyword evidence="8" id="KW-0175">Coiled coil</keyword>
<protein>
    <submittedName>
        <fullName evidence="10">CYFA0S14e01794g1_1</fullName>
    </submittedName>
</protein>
<dbReference type="GO" id="GO:0051382">
    <property type="term" value="P:kinetochore assembly"/>
    <property type="evidence" value="ECO:0007669"/>
    <property type="project" value="InterPro"/>
</dbReference>
<sequence>MDGKELRKEMLELIKKVPVICKPQVFERPITELRGENAPEDLAWEYEYTRTYRALVDVIDQITVGEKTISDEQLEKFASTIDLLHSYKDQCDLKSDENKLEYLKQMMDVRKLVIESGVSTLPILRAVHQVEGLSSKEKSIANKISERDQLSLVVMQLEKEVSEREKQLSEVCAENRAHLIESQHLTKQLLDMTKTPQLSEEDKTTISRLHNECDRLLLQSQKYAEIIESTIVENGLDWMEDKRLRTAMELSGTVNDERSW</sequence>
<keyword evidence="5" id="KW-0539">Nucleus</keyword>
<dbReference type="Pfam" id="PF05837">
    <property type="entry name" value="CENP-H"/>
    <property type="match status" value="1"/>
</dbReference>
<comment type="subcellular location">
    <subcellularLocation>
        <location evidence="2">Chromosome</location>
        <location evidence="2">Centromere</location>
        <location evidence="2">Kinetochore</location>
    </subcellularLocation>
    <subcellularLocation>
        <location evidence="1">Nucleus</location>
    </subcellularLocation>
</comment>
<dbReference type="GO" id="GO:0005634">
    <property type="term" value="C:nucleus"/>
    <property type="evidence" value="ECO:0007669"/>
    <property type="project" value="UniProtKB-SubCell"/>
</dbReference>
<keyword evidence="6" id="KW-0137">Centromere</keyword>
<name>A0A061B2X5_CYBFA</name>
<evidence type="ECO:0000256" key="8">
    <source>
        <dbReference type="SAM" id="Coils"/>
    </source>
</evidence>
<reference evidence="12" key="2">
    <citation type="journal article" date="2017" name="Genome Announc.">
        <title>Genome sequences of Cyberlindnera fabianii 65, Pichia kudriavzevii 129, and Saccharomyces cerevisiae 131 isolated from fermented masau fruits in Zimbabwe.</title>
        <authorList>
            <person name="van Rijswijck I.M.H."/>
            <person name="Derks M.F.L."/>
            <person name="Abee T."/>
            <person name="de Ridder D."/>
            <person name="Smid E.J."/>
        </authorList>
    </citation>
    <scope>NUCLEOTIDE SEQUENCE [LARGE SCALE GENOMIC DNA]</scope>
    <source>
        <strain evidence="12">65</strain>
    </source>
</reference>
<keyword evidence="12" id="KW-1185">Reference proteome</keyword>
<evidence type="ECO:0000256" key="7">
    <source>
        <dbReference type="ARBA" id="ARBA00025735"/>
    </source>
</evidence>
<evidence type="ECO:0000259" key="9">
    <source>
        <dbReference type="Pfam" id="PF05837"/>
    </source>
</evidence>
<dbReference type="GO" id="GO:0000776">
    <property type="term" value="C:kinetochore"/>
    <property type="evidence" value="ECO:0007669"/>
    <property type="project" value="UniProtKB-KW"/>
</dbReference>
<evidence type="ECO:0000256" key="5">
    <source>
        <dbReference type="ARBA" id="ARBA00023242"/>
    </source>
</evidence>
<dbReference type="AlphaFoldDB" id="A0A061B2X5"/>
<evidence type="ECO:0000256" key="1">
    <source>
        <dbReference type="ARBA" id="ARBA00004123"/>
    </source>
</evidence>
<feature type="coiled-coil region" evidence="8">
    <location>
        <begin position="140"/>
        <end position="174"/>
    </location>
</feature>
<evidence type="ECO:0000256" key="4">
    <source>
        <dbReference type="ARBA" id="ARBA00022838"/>
    </source>
</evidence>
<organism evidence="10">
    <name type="scientific">Cyberlindnera fabianii</name>
    <name type="common">Yeast</name>
    <name type="synonym">Hansenula fabianii</name>
    <dbReference type="NCBI Taxonomy" id="36022"/>
    <lineage>
        <taxon>Eukaryota</taxon>
        <taxon>Fungi</taxon>
        <taxon>Dikarya</taxon>
        <taxon>Ascomycota</taxon>
        <taxon>Saccharomycotina</taxon>
        <taxon>Saccharomycetes</taxon>
        <taxon>Phaffomycetales</taxon>
        <taxon>Phaffomycetaceae</taxon>
        <taxon>Cyberlindnera</taxon>
    </lineage>
</organism>
<reference evidence="10" key="1">
    <citation type="journal article" date="2014" name="Genome Announc.">
        <title>Genome sequence of the yeast Cyberlindnera fabianii (Hansenula fabianii).</title>
        <authorList>
            <person name="Freel K.C."/>
            <person name="Sarilar V."/>
            <person name="Neuveglise C."/>
            <person name="Devillers H."/>
            <person name="Friedrich A."/>
            <person name="Schacherer J."/>
        </authorList>
    </citation>
    <scope>NUCLEOTIDE SEQUENCE</scope>
    <source>
        <strain evidence="10">YJS4271</strain>
    </source>
</reference>
<keyword evidence="4" id="KW-0995">Kinetochore</keyword>